<protein>
    <recommendedName>
        <fullName evidence="12">Biosynthetic arginine decarboxylase</fullName>
        <shortName evidence="12">ADC</shortName>
        <ecNumber evidence="12">4.1.1.19</ecNumber>
    </recommendedName>
</protein>
<evidence type="ECO:0000313" key="19">
    <source>
        <dbReference type="EMBL" id="EMI58017.1"/>
    </source>
</evidence>
<keyword evidence="8 12" id="KW-0663">Pyridoxal phosphate</keyword>
<dbReference type="PANTHER" id="PTHR43295:SF9">
    <property type="entry name" value="BIOSYNTHETIC ARGININE DECARBOXYLASE"/>
    <property type="match status" value="1"/>
</dbReference>
<evidence type="ECO:0000256" key="1">
    <source>
        <dbReference type="ARBA" id="ARBA00001933"/>
    </source>
</evidence>
<evidence type="ECO:0000313" key="20">
    <source>
        <dbReference type="Proteomes" id="UP000011885"/>
    </source>
</evidence>
<dbReference type="EMBL" id="ANOH01000048">
    <property type="protein sequence ID" value="EMI58017.1"/>
    <property type="molecule type" value="Genomic_DNA"/>
</dbReference>
<dbReference type="AlphaFoldDB" id="M5U982"/>
<feature type="region of interest" description="Disordered" evidence="15">
    <location>
        <begin position="407"/>
        <end position="426"/>
    </location>
</feature>
<feature type="active site" description="Proton donor" evidence="14">
    <location>
        <position position="553"/>
    </location>
</feature>
<dbReference type="PANTHER" id="PTHR43295">
    <property type="entry name" value="ARGININE DECARBOXYLASE"/>
    <property type="match status" value="1"/>
</dbReference>
<dbReference type="PRINTS" id="PR01179">
    <property type="entry name" value="ODADCRBXLASE"/>
</dbReference>
<dbReference type="GO" id="GO:0008295">
    <property type="term" value="P:spermidine biosynthetic process"/>
    <property type="evidence" value="ECO:0007669"/>
    <property type="project" value="UniProtKB-UniRule"/>
</dbReference>
<dbReference type="GO" id="GO:0046872">
    <property type="term" value="F:metal ion binding"/>
    <property type="evidence" value="ECO:0007669"/>
    <property type="project" value="UniProtKB-KW"/>
</dbReference>
<evidence type="ECO:0000256" key="10">
    <source>
        <dbReference type="ARBA" id="ARBA00023115"/>
    </source>
</evidence>
<dbReference type="GO" id="GO:0008792">
    <property type="term" value="F:arginine decarboxylase activity"/>
    <property type="evidence" value="ECO:0007669"/>
    <property type="project" value="UniProtKB-UniRule"/>
</dbReference>
<comment type="caution">
    <text evidence="19">The sequence shown here is derived from an EMBL/GenBank/DDBJ whole genome shotgun (WGS) entry which is preliminary data.</text>
</comment>
<dbReference type="EC" id="4.1.1.19" evidence="12"/>
<feature type="modified residue" description="N6-(pyridoxal phosphate)lysine" evidence="12 13">
    <location>
        <position position="110"/>
    </location>
</feature>
<comment type="pathway">
    <text evidence="12">Amine and polyamine biosynthesis; agmatine biosynthesis; agmatine from L-arginine: step 1/1.</text>
</comment>
<keyword evidence="9 12" id="KW-0745">Spermidine biosynthesis</keyword>
<feature type="domain" description="Arginine decarboxylase helical bundle" evidence="17">
    <location>
        <begin position="422"/>
        <end position="502"/>
    </location>
</feature>
<dbReference type="GO" id="GO:0006527">
    <property type="term" value="P:L-arginine catabolic process"/>
    <property type="evidence" value="ECO:0007669"/>
    <property type="project" value="InterPro"/>
</dbReference>
<dbReference type="NCBIfam" id="NF003763">
    <property type="entry name" value="PRK05354.1"/>
    <property type="match status" value="1"/>
</dbReference>
<evidence type="ECO:0000256" key="6">
    <source>
        <dbReference type="ARBA" id="ARBA00022793"/>
    </source>
</evidence>
<feature type="domain" description="Orn/DAP/Arg decarboxylase 2 N-terminal" evidence="16">
    <location>
        <begin position="100"/>
        <end position="351"/>
    </location>
</feature>
<feature type="compositionally biased region" description="Basic and acidic residues" evidence="15">
    <location>
        <begin position="407"/>
        <end position="416"/>
    </location>
</feature>
<evidence type="ECO:0000256" key="2">
    <source>
        <dbReference type="ARBA" id="ARBA00001946"/>
    </source>
</evidence>
<evidence type="ECO:0000256" key="9">
    <source>
        <dbReference type="ARBA" id="ARBA00023066"/>
    </source>
</evidence>
<proteinExistence type="inferred from homology"/>
<dbReference type="PROSITE" id="PS00879">
    <property type="entry name" value="ODR_DC_2_2"/>
    <property type="match status" value="1"/>
</dbReference>
<dbReference type="InterPro" id="IPR040634">
    <property type="entry name" value="Arg_decarb_HB"/>
</dbReference>
<keyword evidence="11 12" id="KW-0456">Lyase</keyword>
<evidence type="ECO:0000256" key="12">
    <source>
        <dbReference type="HAMAP-Rule" id="MF_01417"/>
    </source>
</evidence>
<dbReference type="UniPathway" id="UPA00186">
    <property type="reaction ID" value="UER00284"/>
</dbReference>
<dbReference type="PROSITE" id="PS00878">
    <property type="entry name" value="ODR_DC_2_1"/>
    <property type="match status" value="1"/>
</dbReference>
<keyword evidence="10 12" id="KW-0620">Polyamine biosynthesis</keyword>
<evidence type="ECO:0000256" key="8">
    <source>
        <dbReference type="ARBA" id="ARBA00022898"/>
    </source>
</evidence>
<keyword evidence="6 12" id="KW-0210">Decarboxylase</keyword>
<comment type="similarity">
    <text evidence="4 12">Belongs to the Orn/Lys/Arg decarboxylase class-II family. SpeA subfamily.</text>
</comment>
<comment type="function">
    <text evidence="3 12">Catalyzes the biosynthesis of agmatine from arginine.</text>
</comment>
<evidence type="ECO:0000259" key="16">
    <source>
        <dbReference type="Pfam" id="PF02784"/>
    </source>
</evidence>
<evidence type="ECO:0000259" key="17">
    <source>
        <dbReference type="Pfam" id="PF17810"/>
    </source>
</evidence>
<evidence type="ECO:0000256" key="13">
    <source>
        <dbReference type="PIRSR" id="PIRSR001336-50"/>
    </source>
</evidence>
<dbReference type="PIRSF" id="PIRSF001336">
    <property type="entry name" value="Arg_decrbxlase"/>
    <property type="match status" value="1"/>
</dbReference>
<dbReference type="PRINTS" id="PR01180">
    <property type="entry name" value="ARGDCRBXLASE"/>
</dbReference>
<gene>
    <name evidence="12" type="primary">speA</name>
    <name evidence="19" type="ORF">RSSM_00536</name>
</gene>
<dbReference type="RefSeq" id="WP_008674108.1">
    <property type="nucleotide sequence ID" value="NZ_ANOH01000048.1"/>
</dbReference>
<dbReference type="InterPro" id="IPR022644">
    <property type="entry name" value="De-COase2_N"/>
</dbReference>
<sequence>MKTQKEHHATGESWAIDDACAQYGIERWGDGYFSISPAGTVVVTPEPGNPHSVDLKSLVDRLVDRGLELPILIRFNGILRDRLRRIDACFRKAIADHGYANRYRCVFPIKVNQQREVVQQIVGEGSRLGYGIEAGSKPELLAAVAMGNNDLPIVCNGFKDEEFIRLALHAQRLGRTVLPVVEKVSELDLILRVAKEVGVRPTFGIRVKLATRGSGRWQASGGYRSKFGLTVAEVLTQLDRLIEIDMGDCFQLLHFHVGSQIGNIRQLKSAILEAARIYADLKKRGAAMGYLDVGGGLGVDYDGSQSDNESSMNYTIQEYANDVVYHVQSVCDEAEVPHPQLISESGRALTAQHSVLVMETLGVTSQGAADLPEWARVPAEEQLAASADEDGFGDDNDLGEDRLSEEVLSRQLRDQAPEGPPDDFEQPVRDLWEQYKNMSPANMLETFHDAQVALDLCMNLFSGGYLPLEQRVAAETLYFAICHRAQEFASDLDEIPEDLSGLDRMLSDIYFANFSLFQSMPDSWAIDQLFPIMPIHRLNERPTRHAVLGDITCDSDGKIDSFVGDGQRTGTLMLHPLRAGEPYQLAVFMVGAYQEILGDLHNLFGDTHAVHIELDGDITKIRSIVKGDTVSEVLGYVQYEDRELVEAIQDAVEVAVDNGRINHQQAGQTVAAYERALAGYTYLTSRRVASPSDSNESDDTSSSATDSVSSGRSEPTHSSNTNHV</sequence>
<keyword evidence="5 12" id="KW-0479">Metal-binding</keyword>
<dbReference type="InterPro" id="IPR022653">
    <property type="entry name" value="De-COase2_pyr-phos_BS"/>
</dbReference>
<evidence type="ECO:0000256" key="14">
    <source>
        <dbReference type="PIRSR" id="PIRSR600183-50"/>
    </source>
</evidence>
<dbReference type="CDD" id="cd06830">
    <property type="entry name" value="PLPDE_III_ADC"/>
    <property type="match status" value="1"/>
</dbReference>
<accession>M5U982</accession>
<reference evidence="19 20" key="1">
    <citation type="journal article" date="2013" name="Mar. Genomics">
        <title>Expression of sulfatases in Rhodopirellula baltica and the diversity of sulfatases in the genus Rhodopirellula.</title>
        <authorList>
            <person name="Wegner C.E."/>
            <person name="Richter-Heitmann T."/>
            <person name="Klindworth A."/>
            <person name="Klockow C."/>
            <person name="Richter M."/>
            <person name="Achstetter T."/>
            <person name="Glockner F.O."/>
            <person name="Harder J."/>
        </authorList>
    </citation>
    <scope>NUCLEOTIDE SEQUENCE [LARGE SCALE GENOMIC DNA]</scope>
    <source>
        <strain evidence="19 20">SM41</strain>
    </source>
</reference>
<dbReference type="GO" id="GO:0033388">
    <property type="term" value="P:putrescine biosynthetic process from arginine"/>
    <property type="evidence" value="ECO:0007669"/>
    <property type="project" value="UniProtKB-ARBA"/>
</dbReference>
<evidence type="ECO:0000256" key="11">
    <source>
        <dbReference type="ARBA" id="ARBA00023239"/>
    </source>
</evidence>
<dbReference type="Gene3D" id="2.40.37.10">
    <property type="entry name" value="Lyase, Ornithine Decarboxylase, Chain A, domain 1"/>
    <property type="match status" value="1"/>
</dbReference>
<comment type="cofactor">
    <cofactor evidence="1 12 13">
        <name>pyridoxal 5'-phosphate</name>
        <dbReference type="ChEBI" id="CHEBI:597326"/>
    </cofactor>
</comment>
<dbReference type="InterPro" id="IPR009006">
    <property type="entry name" value="Ala_racemase/Decarboxylase_C"/>
</dbReference>
<dbReference type="Proteomes" id="UP000011885">
    <property type="component" value="Unassembled WGS sequence"/>
</dbReference>
<feature type="compositionally biased region" description="Low complexity" evidence="15">
    <location>
        <begin position="690"/>
        <end position="713"/>
    </location>
</feature>
<evidence type="ECO:0000259" key="18">
    <source>
        <dbReference type="Pfam" id="PF17944"/>
    </source>
</evidence>
<evidence type="ECO:0000256" key="5">
    <source>
        <dbReference type="ARBA" id="ARBA00022723"/>
    </source>
</evidence>
<keyword evidence="19" id="KW-0560">Oxidoreductase</keyword>
<evidence type="ECO:0000256" key="7">
    <source>
        <dbReference type="ARBA" id="ARBA00022842"/>
    </source>
</evidence>
<dbReference type="Pfam" id="PF02784">
    <property type="entry name" value="Orn_Arg_deC_N"/>
    <property type="match status" value="1"/>
</dbReference>
<keyword evidence="19" id="KW-0503">Monooxygenase</keyword>
<feature type="region of interest" description="Disordered" evidence="15">
    <location>
        <begin position="687"/>
        <end position="724"/>
    </location>
</feature>
<dbReference type="Gene3D" id="1.10.287.3440">
    <property type="match status" value="1"/>
</dbReference>
<dbReference type="Pfam" id="PF17944">
    <property type="entry name" value="Arg_decarbox_C"/>
    <property type="match status" value="1"/>
</dbReference>
<feature type="domain" description="Arginine decarboxylase C-terminal helical" evidence="18">
    <location>
        <begin position="630"/>
        <end position="683"/>
    </location>
</feature>
<keyword evidence="20" id="KW-1185">Reference proteome</keyword>
<dbReference type="FunFam" id="3.20.20.10:FF:000001">
    <property type="entry name" value="Biosynthetic arginine decarboxylase"/>
    <property type="match status" value="1"/>
</dbReference>
<comment type="cofactor">
    <cofactor evidence="2 12">
        <name>Mg(2+)</name>
        <dbReference type="ChEBI" id="CHEBI:18420"/>
    </cofactor>
</comment>
<evidence type="ECO:0000256" key="3">
    <source>
        <dbReference type="ARBA" id="ARBA00002257"/>
    </source>
</evidence>
<evidence type="ECO:0000256" key="15">
    <source>
        <dbReference type="SAM" id="MobiDB-lite"/>
    </source>
</evidence>
<dbReference type="GO" id="GO:0004497">
    <property type="term" value="F:monooxygenase activity"/>
    <property type="evidence" value="ECO:0007669"/>
    <property type="project" value="UniProtKB-KW"/>
</dbReference>
<dbReference type="OrthoDB" id="9802658at2"/>
<dbReference type="SUPFAM" id="SSF51419">
    <property type="entry name" value="PLP-binding barrel"/>
    <property type="match status" value="1"/>
</dbReference>
<dbReference type="PATRIC" id="fig|1263870.3.peg.586"/>
<comment type="catalytic activity">
    <reaction evidence="12">
        <text>L-arginine + H(+) = agmatine + CO2</text>
        <dbReference type="Rhea" id="RHEA:17641"/>
        <dbReference type="ChEBI" id="CHEBI:15378"/>
        <dbReference type="ChEBI" id="CHEBI:16526"/>
        <dbReference type="ChEBI" id="CHEBI:32682"/>
        <dbReference type="ChEBI" id="CHEBI:58145"/>
        <dbReference type="EC" id="4.1.1.19"/>
    </reaction>
</comment>
<dbReference type="InterPro" id="IPR029066">
    <property type="entry name" value="PLP-binding_barrel"/>
</dbReference>
<dbReference type="InterPro" id="IPR000183">
    <property type="entry name" value="Orn/DAP/Arg_de-COase"/>
</dbReference>
<feature type="binding site" evidence="12">
    <location>
        <begin position="291"/>
        <end position="301"/>
    </location>
    <ligand>
        <name>substrate</name>
    </ligand>
</feature>
<dbReference type="Gene3D" id="3.20.20.10">
    <property type="entry name" value="Alanine racemase"/>
    <property type="match status" value="1"/>
</dbReference>
<keyword evidence="7 12" id="KW-0460">Magnesium</keyword>
<dbReference type="InterPro" id="IPR041128">
    <property type="entry name" value="Arg_decarbox_C"/>
</dbReference>
<dbReference type="SUPFAM" id="SSF50621">
    <property type="entry name" value="Alanine racemase C-terminal domain-like"/>
    <property type="match status" value="1"/>
</dbReference>
<dbReference type="Pfam" id="PF17810">
    <property type="entry name" value="Arg_decarb_HB"/>
    <property type="match status" value="1"/>
</dbReference>
<dbReference type="HAMAP" id="MF_01417">
    <property type="entry name" value="SpeA"/>
    <property type="match status" value="1"/>
</dbReference>
<dbReference type="InterPro" id="IPR022657">
    <property type="entry name" value="De-COase2_CS"/>
</dbReference>
<evidence type="ECO:0000256" key="4">
    <source>
        <dbReference type="ARBA" id="ARBA00008357"/>
    </source>
</evidence>
<dbReference type="InterPro" id="IPR002985">
    <property type="entry name" value="Arg_decrbxlase"/>
</dbReference>
<organism evidence="19 20">
    <name type="scientific">Rhodopirellula sallentina SM41</name>
    <dbReference type="NCBI Taxonomy" id="1263870"/>
    <lineage>
        <taxon>Bacteria</taxon>
        <taxon>Pseudomonadati</taxon>
        <taxon>Planctomycetota</taxon>
        <taxon>Planctomycetia</taxon>
        <taxon>Pirellulales</taxon>
        <taxon>Pirellulaceae</taxon>
        <taxon>Rhodopirellula</taxon>
    </lineage>
</organism>
<name>M5U982_9BACT</name>